<dbReference type="PANTHER" id="PTHR34062">
    <property type="entry name" value="OXIDOREDUCTASE 21 KDA SUBUNIT, PUTATIVE (AFU_ORTHOLOGUE AFUA_4G04750)-RELATED"/>
    <property type="match status" value="1"/>
</dbReference>
<accession>A0A899GCN7</accession>
<keyword evidence="5" id="KW-1185">Reference proteome</keyword>
<evidence type="ECO:0000313" key="4">
    <source>
        <dbReference type="EMBL" id="QSL66357.1"/>
    </source>
</evidence>
<proteinExistence type="predicted"/>
<dbReference type="Pfam" id="PF10785">
    <property type="entry name" value="NADH-u_ox-rdase"/>
    <property type="match status" value="1"/>
</dbReference>
<dbReference type="InterPro" id="IPR053229">
    <property type="entry name" value="NADH-Q_oxidrdct_subunit"/>
</dbReference>
<evidence type="ECO:0000313" key="5">
    <source>
        <dbReference type="Proteomes" id="UP000663699"/>
    </source>
</evidence>
<sequence>MISPKKLNTEFPVIDTDPHFFRVIRYARPSDYIIFIMGAAGFPISMLVLEKLSPSLNKAGLGPALRLSGLLGICGGFLLAYQRSSLRFWGWTENAREIQMNQKEMEQKRAANKPLYGKSEMPEDLQRIAAQNSRYSALKFSAFPWFNFVNHNEHNTDSLKSQD</sequence>
<organism evidence="4 5">
    <name type="scientific">Pneumocystis wakefieldiae</name>
    <dbReference type="NCBI Taxonomy" id="38082"/>
    <lineage>
        <taxon>Eukaryota</taxon>
        <taxon>Fungi</taxon>
        <taxon>Dikarya</taxon>
        <taxon>Ascomycota</taxon>
        <taxon>Taphrinomycotina</taxon>
        <taxon>Pneumocystomycetes</taxon>
        <taxon>Pneumocystaceae</taxon>
        <taxon>Pneumocystis</taxon>
    </lineage>
</organism>
<evidence type="ECO:0008006" key="6">
    <source>
        <dbReference type="Google" id="ProtNLM"/>
    </source>
</evidence>
<reference evidence="4" key="1">
    <citation type="submission" date="2020-06" db="EMBL/GenBank/DDBJ databases">
        <title>Genomes of multiple members of Pneumocystis genus reveal paths to human pathogen Pneumocystis jirovecii.</title>
        <authorList>
            <person name="Cisse O.H."/>
            <person name="Ma L."/>
            <person name="Dekker J."/>
            <person name="Khil P."/>
            <person name="Jo J."/>
            <person name="Brenchley J."/>
            <person name="Blair R."/>
            <person name="Pahar B."/>
            <person name="Chabe M."/>
            <person name="Van Rompay K.A."/>
            <person name="Keesler R."/>
            <person name="Sukura A."/>
            <person name="Hirsch V."/>
            <person name="Kutty G."/>
            <person name="Liu Y."/>
            <person name="Peng L."/>
            <person name="Chen J."/>
            <person name="Song J."/>
            <person name="Weissenbacher-Lang C."/>
            <person name="Xu J."/>
            <person name="Upham N.S."/>
            <person name="Stajich J.E."/>
            <person name="Cuomo C.A."/>
            <person name="Cushion M.T."/>
            <person name="Kovacs J.A."/>
        </authorList>
    </citation>
    <scope>NUCLEOTIDE SEQUENCE</scope>
    <source>
        <strain evidence="4">2A</strain>
    </source>
</reference>
<gene>
    <name evidence="4" type="ORF">MERGE_000735</name>
</gene>
<feature type="domain" description="NADH-ubiquinone oxidoreductase 21kDa subunit N-terminal" evidence="2">
    <location>
        <begin position="8"/>
        <end position="93"/>
    </location>
</feature>
<dbReference type="OrthoDB" id="196140at2759"/>
<evidence type="ECO:0000259" key="3">
    <source>
        <dbReference type="Pfam" id="PF12853"/>
    </source>
</evidence>
<dbReference type="InterPro" id="IPR024549">
    <property type="entry name" value="NADH-UbQ_OxRdtase_su21_C_fun"/>
</dbReference>
<evidence type="ECO:0000256" key="1">
    <source>
        <dbReference type="SAM" id="Phobius"/>
    </source>
</evidence>
<feature type="transmembrane region" description="Helical" evidence="1">
    <location>
        <begin position="32"/>
        <end position="49"/>
    </location>
</feature>
<keyword evidence="1" id="KW-0472">Membrane</keyword>
<dbReference type="PANTHER" id="PTHR34062:SF1">
    <property type="entry name" value="NADH-UBIQUINONE OXIDOREDUCTASE 21KDA SUBUNIT N-TERMINAL DOMAIN-CONTAINING PROTEIN"/>
    <property type="match status" value="1"/>
</dbReference>
<feature type="domain" description="NADH-ubiquinone oxidoreductase 21kDa subunit C-terminal fungi" evidence="3">
    <location>
        <begin position="103"/>
        <end position="158"/>
    </location>
</feature>
<feature type="transmembrane region" description="Helical" evidence="1">
    <location>
        <begin position="61"/>
        <end position="81"/>
    </location>
</feature>
<keyword evidence="1" id="KW-0812">Transmembrane</keyword>
<evidence type="ECO:0000259" key="2">
    <source>
        <dbReference type="Pfam" id="PF10785"/>
    </source>
</evidence>
<dbReference type="AlphaFoldDB" id="A0A899GCN7"/>
<protein>
    <recommendedName>
        <fullName evidence="6">NADH-ubiquinone oxidoreductase 21kDa subunit N-terminal domain-containing protein</fullName>
    </recommendedName>
</protein>
<dbReference type="EMBL" id="CP054542">
    <property type="protein sequence ID" value="QSL66357.1"/>
    <property type="molecule type" value="Genomic_DNA"/>
</dbReference>
<dbReference type="Proteomes" id="UP000663699">
    <property type="component" value="Chromosome 11"/>
</dbReference>
<name>A0A899GCN7_9ASCO</name>
<dbReference type="InterPro" id="IPR019721">
    <property type="entry name" value="NADH-UbQ_OxRdtase_su21_N"/>
</dbReference>
<dbReference type="Pfam" id="PF12853">
    <property type="entry name" value="NADH_u_ox_C"/>
    <property type="match status" value="1"/>
</dbReference>
<keyword evidence="1" id="KW-1133">Transmembrane helix</keyword>